<keyword evidence="4" id="KW-0274">FAD</keyword>
<dbReference type="InterPro" id="IPR013786">
    <property type="entry name" value="AcylCoA_DH/ox_N"/>
</dbReference>
<proteinExistence type="inferred from homology"/>
<dbReference type="InterPro" id="IPR009075">
    <property type="entry name" value="AcylCo_DH/oxidase_C"/>
</dbReference>
<dbReference type="Proteomes" id="UP000199391">
    <property type="component" value="Unassembled WGS sequence"/>
</dbReference>
<evidence type="ECO:0000313" key="11">
    <source>
        <dbReference type="Proteomes" id="UP000199391"/>
    </source>
</evidence>
<dbReference type="Pfam" id="PF02771">
    <property type="entry name" value="Acyl-CoA_dh_N"/>
    <property type="match status" value="1"/>
</dbReference>
<name>A0A1I7L831_9BURK</name>
<evidence type="ECO:0000256" key="1">
    <source>
        <dbReference type="ARBA" id="ARBA00001974"/>
    </source>
</evidence>
<dbReference type="Gene3D" id="2.40.110.10">
    <property type="entry name" value="Butyryl-CoA Dehydrogenase, subunit A, domain 2"/>
    <property type="match status" value="1"/>
</dbReference>
<dbReference type="InterPro" id="IPR052166">
    <property type="entry name" value="Diverse_Acyl-CoA_DH"/>
</dbReference>
<dbReference type="InterPro" id="IPR006091">
    <property type="entry name" value="Acyl-CoA_Oxase/DH_mid-dom"/>
</dbReference>
<dbReference type="Pfam" id="PF00441">
    <property type="entry name" value="Acyl-CoA_dh_1"/>
    <property type="match status" value="1"/>
</dbReference>
<accession>A0A1I7L831</accession>
<dbReference type="PANTHER" id="PTHR42803">
    <property type="entry name" value="ACYL-COA DEHYDROGENASE"/>
    <property type="match status" value="1"/>
</dbReference>
<dbReference type="Gene3D" id="1.20.140.10">
    <property type="entry name" value="Butyryl-CoA Dehydrogenase, subunit A, domain 3"/>
    <property type="match status" value="1"/>
</dbReference>
<keyword evidence="5" id="KW-0560">Oxidoreductase</keyword>
<dbReference type="InterPro" id="IPR046373">
    <property type="entry name" value="Acyl-CoA_Oxase/DH_mid-dom_sf"/>
</dbReference>
<reference evidence="11" key="1">
    <citation type="submission" date="2016-10" db="EMBL/GenBank/DDBJ databases">
        <authorList>
            <person name="Varghese N."/>
            <person name="Submissions S."/>
        </authorList>
    </citation>
    <scope>NUCLEOTIDE SEQUENCE [LARGE SCALE GENOMIC DNA]</scope>
    <source>
        <strain evidence="11">CGMCC 1.11014</strain>
    </source>
</reference>
<comment type="cofactor">
    <cofactor evidence="1">
        <name>FAD</name>
        <dbReference type="ChEBI" id="CHEBI:57692"/>
    </cofactor>
</comment>
<dbReference type="GO" id="GO:0050660">
    <property type="term" value="F:flavin adenine dinucleotide binding"/>
    <property type="evidence" value="ECO:0007669"/>
    <property type="project" value="InterPro"/>
</dbReference>
<dbReference type="Pfam" id="PF02770">
    <property type="entry name" value="Acyl-CoA_dh_M"/>
    <property type="match status" value="1"/>
</dbReference>
<dbReference type="SUPFAM" id="SSF47203">
    <property type="entry name" value="Acyl-CoA dehydrogenase C-terminal domain-like"/>
    <property type="match status" value="1"/>
</dbReference>
<feature type="domain" description="Acyl-CoA dehydrogenase/oxidase N-terminal" evidence="8">
    <location>
        <begin position="41"/>
        <end position="158"/>
    </location>
</feature>
<dbReference type="InterPro" id="IPR009100">
    <property type="entry name" value="AcylCoA_DH/oxidase_NM_dom_sf"/>
</dbReference>
<evidence type="ECO:0000259" key="6">
    <source>
        <dbReference type="Pfam" id="PF00441"/>
    </source>
</evidence>
<dbReference type="STRING" id="1035707.SAMN05216552_102475"/>
<organism evidence="10 11">
    <name type="scientific">Pseudoduganella namucuonensis</name>
    <dbReference type="NCBI Taxonomy" id="1035707"/>
    <lineage>
        <taxon>Bacteria</taxon>
        <taxon>Pseudomonadati</taxon>
        <taxon>Pseudomonadota</taxon>
        <taxon>Betaproteobacteria</taxon>
        <taxon>Burkholderiales</taxon>
        <taxon>Oxalobacteraceae</taxon>
        <taxon>Telluria group</taxon>
        <taxon>Pseudoduganella</taxon>
    </lineage>
</organism>
<dbReference type="OrthoDB" id="9770681at2"/>
<evidence type="ECO:0000256" key="4">
    <source>
        <dbReference type="ARBA" id="ARBA00022827"/>
    </source>
</evidence>
<protein>
    <submittedName>
        <fullName evidence="10">Acyl-CoA dehydrogenase</fullName>
    </submittedName>
</protein>
<gene>
    <name evidence="10" type="ORF">SAMN05216552_102475</name>
</gene>
<evidence type="ECO:0000259" key="7">
    <source>
        <dbReference type="Pfam" id="PF02770"/>
    </source>
</evidence>
<dbReference type="Pfam" id="PF12806">
    <property type="entry name" value="Acyl-CoA_dh_C"/>
    <property type="match status" value="1"/>
</dbReference>
<dbReference type="InterPro" id="IPR036250">
    <property type="entry name" value="AcylCo_DH-like_C"/>
</dbReference>
<evidence type="ECO:0000256" key="5">
    <source>
        <dbReference type="ARBA" id="ARBA00023002"/>
    </source>
</evidence>
<keyword evidence="11" id="KW-1185">Reference proteome</keyword>
<dbReference type="Gene3D" id="1.10.540.10">
    <property type="entry name" value="Acyl-CoA dehydrogenase/oxidase, N-terminal domain"/>
    <property type="match status" value="1"/>
</dbReference>
<evidence type="ECO:0000256" key="2">
    <source>
        <dbReference type="ARBA" id="ARBA00009347"/>
    </source>
</evidence>
<evidence type="ECO:0000256" key="3">
    <source>
        <dbReference type="ARBA" id="ARBA00022630"/>
    </source>
</evidence>
<evidence type="ECO:0000313" key="10">
    <source>
        <dbReference type="EMBL" id="SFV05696.1"/>
    </source>
</evidence>
<dbReference type="InterPro" id="IPR037069">
    <property type="entry name" value="AcylCoA_DH/ox_N_sf"/>
</dbReference>
<feature type="domain" description="Acyl-CoA oxidase/dehydrogenase middle" evidence="7">
    <location>
        <begin position="163"/>
        <end position="269"/>
    </location>
</feature>
<dbReference type="InterPro" id="IPR025878">
    <property type="entry name" value="Acyl-CoA_dh-like_C_dom"/>
</dbReference>
<sequence>MLSYTPPLKDMRFVLERVLDAPEALAGMPAYAEVDADLMRQVCEEAGRFAAGVLFPLNAAGDREGCRYERGAVRTPAGYADAYRQFVDAGWPALACAPEHGGQGLPQVLNCVLNEMTSAANHGWSMYPGLAHGAYACLARYGSAALKERYLPKIVSGEWLATMCLTEAQAGSDLGLLRTRATPIGDAADGAYAITGGKIFISGGEQDMSANIVHLVLARLPDAPPGSKGVSLFLVPKWLPDGARNAVHCTGIEHKMGIRGSATCAMEFEGATGWLVGEPHRGLAAMFVMMNAARLQVGAQGLGIAETAWQNAQAYALERVQSKAAGRPESRRGEAADPIAMHAPVQRLLMTQRAWVEGGRMLAYWTALALDGAERHPDRAVRDELHGQVELITPVVKAMLTAQGYEGASQALQVFGGHGYISETGIEQYVRDARVTMIYEGTNEIQAVDLLLRKVLADGGARLEGLLARVLSTAEAECDGEDDGAHGALAPHARALCALVRRLRGAVRAIARAAEGQAALPHRVAPETLRLVGHCALAWLWLRAARAAIEAREEDPAFHDAKRATASYYFTYVLPEVEQLFGVVDGCLNQAPEDAVCFSV</sequence>
<dbReference type="SUPFAM" id="SSF56645">
    <property type="entry name" value="Acyl-CoA dehydrogenase NM domain-like"/>
    <property type="match status" value="1"/>
</dbReference>
<dbReference type="EMBL" id="FPBO01000024">
    <property type="protein sequence ID" value="SFV05696.1"/>
    <property type="molecule type" value="Genomic_DNA"/>
</dbReference>
<comment type="similarity">
    <text evidence="2">Belongs to the acyl-CoA dehydrogenase family.</text>
</comment>
<dbReference type="RefSeq" id="WP_093557844.1">
    <property type="nucleotide sequence ID" value="NZ_FPBO01000024.1"/>
</dbReference>
<dbReference type="PANTHER" id="PTHR42803:SF1">
    <property type="entry name" value="BROAD-SPECIFICITY LINEAR ACYL-COA DEHYDROGENASE FADE5"/>
    <property type="match status" value="1"/>
</dbReference>
<evidence type="ECO:0000259" key="9">
    <source>
        <dbReference type="Pfam" id="PF12806"/>
    </source>
</evidence>
<feature type="domain" description="Acyl-CoA dehydrogenase/oxidase C-terminal" evidence="6">
    <location>
        <begin position="281"/>
        <end position="447"/>
    </location>
</feature>
<keyword evidence="3" id="KW-0285">Flavoprotein</keyword>
<dbReference type="GO" id="GO:0016627">
    <property type="term" value="F:oxidoreductase activity, acting on the CH-CH group of donors"/>
    <property type="evidence" value="ECO:0007669"/>
    <property type="project" value="InterPro"/>
</dbReference>
<evidence type="ECO:0000259" key="8">
    <source>
        <dbReference type="Pfam" id="PF02771"/>
    </source>
</evidence>
<dbReference type="AlphaFoldDB" id="A0A1I7L831"/>
<feature type="domain" description="Acetyl-CoA dehydrogenase-like C-terminal" evidence="9">
    <location>
        <begin position="474"/>
        <end position="583"/>
    </location>
</feature>